<proteinExistence type="inferred from homology"/>
<dbReference type="Proteomes" id="UP000536604">
    <property type="component" value="Unassembled WGS sequence"/>
</dbReference>
<dbReference type="PANTHER" id="PTHR10655">
    <property type="entry name" value="LYSOPHOSPHOLIPASE-RELATED"/>
    <property type="match status" value="1"/>
</dbReference>
<dbReference type="InterPro" id="IPR050565">
    <property type="entry name" value="LYPA1-2/EST-like"/>
</dbReference>
<organism evidence="4 5">
    <name type="scientific">Nocardiopsis algeriensis</name>
    <dbReference type="NCBI Taxonomy" id="1478215"/>
    <lineage>
        <taxon>Bacteria</taxon>
        <taxon>Bacillati</taxon>
        <taxon>Actinomycetota</taxon>
        <taxon>Actinomycetes</taxon>
        <taxon>Streptosporangiales</taxon>
        <taxon>Nocardiopsidaceae</taxon>
        <taxon>Nocardiopsis</taxon>
    </lineage>
</organism>
<feature type="domain" description="Phospholipase/carboxylesterase/thioesterase" evidence="3">
    <location>
        <begin position="14"/>
        <end position="202"/>
    </location>
</feature>
<dbReference type="InterPro" id="IPR029058">
    <property type="entry name" value="AB_hydrolase_fold"/>
</dbReference>
<evidence type="ECO:0000313" key="4">
    <source>
        <dbReference type="EMBL" id="MBB6118376.1"/>
    </source>
</evidence>
<dbReference type="Gene3D" id="3.40.50.1820">
    <property type="entry name" value="alpha/beta hydrolase"/>
    <property type="match status" value="1"/>
</dbReference>
<dbReference type="PANTHER" id="PTHR10655:SF17">
    <property type="entry name" value="LYSOPHOSPHOLIPASE-LIKE PROTEIN 1"/>
    <property type="match status" value="1"/>
</dbReference>
<evidence type="ECO:0000259" key="3">
    <source>
        <dbReference type="Pfam" id="PF02230"/>
    </source>
</evidence>
<comment type="similarity">
    <text evidence="1">Belongs to the AB hydrolase superfamily. AB hydrolase 2 family.</text>
</comment>
<name>A0A841IMA3_9ACTN</name>
<dbReference type="AlphaFoldDB" id="A0A841IMA3"/>
<evidence type="ECO:0000256" key="2">
    <source>
        <dbReference type="ARBA" id="ARBA00022801"/>
    </source>
</evidence>
<protein>
    <submittedName>
        <fullName evidence="4">Phospholipase/carboxylesterase</fullName>
    </submittedName>
</protein>
<evidence type="ECO:0000256" key="1">
    <source>
        <dbReference type="ARBA" id="ARBA00006499"/>
    </source>
</evidence>
<keyword evidence="2" id="KW-0378">Hydrolase</keyword>
<dbReference type="SUPFAM" id="SSF53474">
    <property type="entry name" value="alpha/beta-Hydrolases"/>
    <property type="match status" value="1"/>
</dbReference>
<sequence length="207" mass="22322">MGTELSLEHRFTEGDPAAPVLLLLHGTGGGPDDLRAVGREICPDAAVLAPAGPVSEQGMARWFRRLSEGVFDTEDVRRQAGRLADFLLAARERYGFEDRRVVAVGFSNGANIAAATVLLRPDALTEAVLFAAMDPVPDPPGHDLSGSRVLLSNGQRDPMAPLDSARRLVESLREHSAAVHEHWHEGGHQITPEGVRQARDWLTGETG</sequence>
<evidence type="ECO:0000313" key="5">
    <source>
        <dbReference type="Proteomes" id="UP000536604"/>
    </source>
</evidence>
<reference evidence="4 5" key="1">
    <citation type="submission" date="2020-08" db="EMBL/GenBank/DDBJ databases">
        <title>Genomic Encyclopedia of Type Strains, Phase III (KMG-III): the genomes of soil and plant-associated and newly described type strains.</title>
        <authorList>
            <person name="Whitman W."/>
        </authorList>
    </citation>
    <scope>NUCLEOTIDE SEQUENCE [LARGE SCALE GENOMIC DNA]</scope>
    <source>
        <strain evidence="4 5">CECT 8712</strain>
    </source>
</reference>
<accession>A0A841IMA3</accession>
<dbReference type="GO" id="GO:0016787">
    <property type="term" value="F:hydrolase activity"/>
    <property type="evidence" value="ECO:0007669"/>
    <property type="project" value="UniProtKB-KW"/>
</dbReference>
<comment type="caution">
    <text evidence="4">The sequence shown here is derived from an EMBL/GenBank/DDBJ whole genome shotgun (WGS) entry which is preliminary data.</text>
</comment>
<keyword evidence="5" id="KW-1185">Reference proteome</keyword>
<dbReference type="RefSeq" id="WP_184286157.1">
    <property type="nucleotide sequence ID" value="NZ_JACHJO010000001.1"/>
</dbReference>
<gene>
    <name evidence="4" type="ORF">FHS13_000304</name>
</gene>
<dbReference type="EMBL" id="JACHJO010000001">
    <property type="protein sequence ID" value="MBB6118376.1"/>
    <property type="molecule type" value="Genomic_DNA"/>
</dbReference>
<dbReference type="Pfam" id="PF02230">
    <property type="entry name" value="Abhydrolase_2"/>
    <property type="match status" value="1"/>
</dbReference>
<dbReference type="InterPro" id="IPR003140">
    <property type="entry name" value="PLipase/COase/thioEstase"/>
</dbReference>